<dbReference type="PANTHER" id="PTHR47371">
    <property type="entry name" value="LIPOTEICHOIC ACID SYNTHASE"/>
    <property type="match status" value="1"/>
</dbReference>
<comment type="subcellular location">
    <subcellularLocation>
        <location evidence="1">Cell membrane</location>
        <topology evidence="1">Multi-pass membrane protein</topology>
    </subcellularLocation>
</comment>
<keyword evidence="9" id="KW-1185">Reference proteome</keyword>
<dbReference type="PIRSF" id="PIRSF005091">
    <property type="entry name" value="Mmb_sulf_HI1246"/>
    <property type="match status" value="1"/>
</dbReference>
<dbReference type="EMBL" id="JAYGJQ010000001">
    <property type="protein sequence ID" value="MEA9355691.1"/>
    <property type="molecule type" value="Genomic_DNA"/>
</dbReference>
<evidence type="ECO:0000256" key="2">
    <source>
        <dbReference type="ARBA" id="ARBA00022475"/>
    </source>
</evidence>
<dbReference type="InterPro" id="IPR000917">
    <property type="entry name" value="Sulfatase_N"/>
</dbReference>
<accession>A0ABU5VRK7</accession>
<evidence type="ECO:0000256" key="5">
    <source>
        <dbReference type="ARBA" id="ARBA00023136"/>
    </source>
</evidence>
<dbReference type="InterPro" id="IPR050448">
    <property type="entry name" value="OpgB/LTA_synthase_biosynth"/>
</dbReference>
<dbReference type="InterPro" id="IPR012160">
    <property type="entry name" value="LtaS-like"/>
</dbReference>
<proteinExistence type="predicted"/>
<keyword evidence="3 6" id="KW-0812">Transmembrane</keyword>
<gene>
    <name evidence="8" type="ORF">SHI21_05750</name>
</gene>
<evidence type="ECO:0000313" key="8">
    <source>
        <dbReference type="EMBL" id="MEA9355691.1"/>
    </source>
</evidence>
<evidence type="ECO:0000256" key="6">
    <source>
        <dbReference type="SAM" id="Phobius"/>
    </source>
</evidence>
<protein>
    <submittedName>
        <fullName evidence="8">Sulfatase-like hydrolase/transferase</fullName>
    </submittedName>
</protein>
<evidence type="ECO:0000313" key="9">
    <source>
        <dbReference type="Proteomes" id="UP001302274"/>
    </source>
</evidence>
<sequence length="670" mass="76302">MKNKLFGTPKLKFLYSLLIFQIILYTIFRLGFLIYFRDNISPGTTGLIFHNLGLGLRFDIRLAMFVLLPAMIFINIPLNPAFKVRLIKWIYSILFTIICFLYVVDVGYFGYLKSRLNATVIQFLKNPLISFEMVRESYPWPLLLMLIIALSLICIFILVKVLTPKLVGSPLVNNNKTRFAGGLLFMVLFGLGTYGSFQMYPLRWSEAFATPDAFTSNLSLNPILYVTDTYTFRVAEFEKDKASENYAVVANFLGVDKPDAKNLNFVRSFPGNDEKSMSQPNVVVIVMESLAWYKTGLGGSEINPTPNLDKLADESLLFSNFYTPTVATARSIFAAVTSLPDTSKVKTGSRNPFIVNQHTIMGEFKNYDKFYFLGGSANWGNIRGVFSYNVPNLNIFEEGSYKSPRVDVWGISDLNLFKESHENINAALAKDKKPFFAFIQTAGFHRPYTIPADSDGFVVKTPKEISEAEIRAFGFESFEEYNAMRLQDFALGKFFELAKKEDWYDNTIFVVFGDHGLPHNNAKNVPDWQKSLANGFHVPFIIHSPKRISPGVETKIASEMDVMPTLAGLAGVPYKTRALGRDLFNPKFDEYRAAFSYNWYAPFNISLVDKDFYFEYIPYNGQGKLVKHSENPGDINVKDQYPEKYKEMETLTKGLYESARYLLHNNPRMD</sequence>
<feature type="transmembrane region" description="Helical" evidence="6">
    <location>
        <begin position="12"/>
        <end position="36"/>
    </location>
</feature>
<feature type="transmembrane region" description="Helical" evidence="6">
    <location>
        <begin position="56"/>
        <end position="78"/>
    </location>
</feature>
<dbReference type="InterPro" id="IPR017850">
    <property type="entry name" value="Alkaline_phosphatase_core_sf"/>
</dbReference>
<dbReference type="CDD" id="cd16015">
    <property type="entry name" value="LTA_synthase"/>
    <property type="match status" value="1"/>
</dbReference>
<dbReference type="PANTHER" id="PTHR47371:SF3">
    <property type="entry name" value="PHOSPHOGLYCEROL TRANSFERASE I"/>
    <property type="match status" value="1"/>
</dbReference>
<reference evidence="8 9" key="1">
    <citation type="submission" date="2023-11" db="EMBL/GenBank/DDBJ databases">
        <title>A Novel Polar Bacteriovorax (B. antarcticus) Isolated from the Biocrust in Antarctica.</title>
        <authorList>
            <person name="Mun W."/>
            <person name="Choi S.Y."/>
            <person name="Mitchell R.J."/>
        </authorList>
    </citation>
    <scope>NUCLEOTIDE SEQUENCE [LARGE SCALE GENOMIC DNA]</scope>
    <source>
        <strain evidence="8 9">PP10</strain>
    </source>
</reference>
<dbReference type="Gene3D" id="3.40.720.10">
    <property type="entry name" value="Alkaline Phosphatase, subunit A"/>
    <property type="match status" value="1"/>
</dbReference>
<keyword evidence="2" id="KW-1003">Cell membrane</keyword>
<dbReference type="Proteomes" id="UP001302274">
    <property type="component" value="Unassembled WGS sequence"/>
</dbReference>
<evidence type="ECO:0000259" key="7">
    <source>
        <dbReference type="Pfam" id="PF00884"/>
    </source>
</evidence>
<evidence type="ECO:0000256" key="4">
    <source>
        <dbReference type="ARBA" id="ARBA00022989"/>
    </source>
</evidence>
<dbReference type="RefSeq" id="WP_323575315.1">
    <property type="nucleotide sequence ID" value="NZ_JAYGJQ010000001.1"/>
</dbReference>
<feature type="domain" description="Sulfatase N-terminal" evidence="7">
    <location>
        <begin position="280"/>
        <end position="572"/>
    </location>
</feature>
<evidence type="ECO:0000256" key="3">
    <source>
        <dbReference type="ARBA" id="ARBA00022692"/>
    </source>
</evidence>
<feature type="transmembrane region" description="Helical" evidence="6">
    <location>
        <begin position="179"/>
        <end position="197"/>
    </location>
</feature>
<evidence type="ECO:0000256" key="1">
    <source>
        <dbReference type="ARBA" id="ARBA00004651"/>
    </source>
</evidence>
<feature type="transmembrane region" description="Helical" evidence="6">
    <location>
        <begin position="90"/>
        <end position="111"/>
    </location>
</feature>
<organism evidence="8 9">
    <name type="scientific">Bacteriovorax antarcticus</name>
    <dbReference type="NCBI Taxonomy" id="3088717"/>
    <lineage>
        <taxon>Bacteria</taxon>
        <taxon>Pseudomonadati</taxon>
        <taxon>Bdellovibrionota</taxon>
        <taxon>Bacteriovoracia</taxon>
        <taxon>Bacteriovoracales</taxon>
        <taxon>Bacteriovoracaceae</taxon>
        <taxon>Bacteriovorax</taxon>
    </lineage>
</organism>
<name>A0ABU5VRK7_9BACT</name>
<dbReference type="Pfam" id="PF00884">
    <property type="entry name" value="Sulfatase"/>
    <property type="match status" value="1"/>
</dbReference>
<feature type="transmembrane region" description="Helical" evidence="6">
    <location>
        <begin position="138"/>
        <end position="159"/>
    </location>
</feature>
<keyword evidence="4 6" id="KW-1133">Transmembrane helix</keyword>
<keyword evidence="5 6" id="KW-0472">Membrane</keyword>
<comment type="caution">
    <text evidence="8">The sequence shown here is derived from an EMBL/GenBank/DDBJ whole genome shotgun (WGS) entry which is preliminary data.</text>
</comment>
<dbReference type="SUPFAM" id="SSF53649">
    <property type="entry name" value="Alkaline phosphatase-like"/>
    <property type="match status" value="1"/>
</dbReference>